<sequence length="52" mass="6040">MYQISMVKQKSLLMYKPYVISCVNIHISCIVSWHIVCFIPSPFFPSMISLLC</sequence>
<keyword evidence="1" id="KW-0472">Membrane</keyword>
<proteinExistence type="predicted"/>
<dbReference type="EMBL" id="GGEC01057770">
    <property type="protein sequence ID" value="MBX38254.1"/>
    <property type="molecule type" value="Transcribed_RNA"/>
</dbReference>
<organism evidence="2">
    <name type="scientific">Rhizophora mucronata</name>
    <name type="common">Asiatic mangrove</name>
    <dbReference type="NCBI Taxonomy" id="61149"/>
    <lineage>
        <taxon>Eukaryota</taxon>
        <taxon>Viridiplantae</taxon>
        <taxon>Streptophyta</taxon>
        <taxon>Embryophyta</taxon>
        <taxon>Tracheophyta</taxon>
        <taxon>Spermatophyta</taxon>
        <taxon>Magnoliopsida</taxon>
        <taxon>eudicotyledons</taxon>
        <taxon>Gunneridae</taxon>
        <taxon>Pentapetalae</taxon>
        <taxon>rosids</taxon>
        <taxon>fabids</taxon>
        <taxon>Malpighiales</taxon>
        <taxon>Rhizophoraceae</taxon>
        <taxon>Rhizophora</taxon>
    </lineage>
</organism>
<keyword evidence="1" id="KW-1133">Transmembrane helix</keyword>
<accession>A0A2P2N6Y1</accession>
<reference evidence="2" key="1">
    <citation type="submission" date="2018-02" db="EMBL/GenBank/DDBJ databases">
        <title>Rhizophora mucronata_Transcriptome.</title>
        <authorList>
            <person name="Meera S.P."/>
            <person name="Sreeshan A."/>
            <person name="Augustine A."/>
        </authorList>
    </citation>
    <scope>NUCLEOTIDE SEQUENCE</scope>
    <source>
        <tissue evidence="2">Leaf</tissue>
    </source>
</reference>
<name>A0A2P2N6Y1_RHIMU</name>
<evidence type="ECO:0000313" key="2">
    <source>
        <dbReference type="EMBL" id="MBX38254.1"/>
    </source>
</evidence>
<feature type="transmembrane region" description="Helical" evidence="1">
    <location>
        <begin position="12"/>
        <end position="36"/>
    </location>
</feature>
<dbReference type="AlphaFoldDB" id="A0A2P2N6Y1"/>
<protein>
    <submittedName>
        <fullName evidence="2">Uncharacterized protein</fullName>
    </submittedName>
</protein>
<keyword evidence="1" id="KW-0812">Transmembrane</keyword>
<evidence type="ECO:0000256" key="1">
    <source>
        <dbReference type="SAM" id="Phobius"/>
    </source>
</evidence>